<comment type="caution">
    <text evidence="1">The sequence shown here is derived from an EMBL/GenBank/DDBJ whole genome shotgun (WGS) entry which is preliminary data.</text>
</comment>
<keyword evidence="2" id="KW-1185">Reference proteome</keyword>
<proteinExistence type="predicted"/>
<dbReference type="Proteomes" id="UP000275199">
    <property type="component" value="Unassembled WGS sequence"/>
</dbReference>
<evidence type="ECO:0000313" key="2">
    <source>
        <dbReference type="Proteomes" id="UP000275199"/>
    </source>
</evidence>
<dbReference type="EMBL" id="RKKU01000001">
    <property type="protein sequence ID" value="ROZ88449.1"/>
    <property type="molecule type" value="Genomic_DNA"/>
</dbReference>
<sequence>MAKAGQIPYSDAMSAIALPKVWQGSLGIRWQFRAGGSGSPESHSARTTLSINGVTQEGFFVDVFHKESFLPHVPDKVAFALVAFGARVLCLDENGVSNHVNMVGKGLPHYGLRPDHPHLHIPVPESCSGYAEPVDRADLAILWRYFLERANISGGPEFRLPPKDEQQMGLL</sequence>
<accession>A0ABX9XN54</accession>
<reference evidence="1 2" key="1">
    <citation type="submission" date="2018-11" db="EMBL/GenBank/DDBJ databases">
        <authorList>
            <person name="Jang G.I."/>
            <person name="Hwang C.Y."/>
        </authorList>
    </citation>
    <scope>NUCLEOTIDE SEQUENCE [LARGE SCALE GENOMIC DNA]</scope>
    <source>
        <strain evidence="1 2">SSM26</strain>
    </source>
</reference>
<organism evidence="1 2">
    <name type="scientific">Pseudomonas neustonica</name>
    <dbReference type="NCBI Taxonomy" id="2487346"/>
    <lineage>
        <taxon>Bacteria</taxon>
        <taxon>Pseudomonadati</taxon>
        <taxon>Pseudomonadota</taxon>
        <taxon>Gammaproteobacteria</taxon>
        <taxon>Pseudomonadales</taxon>
        <taxon>Pseudomonadaceae</taxon>
        <taxon>Pseudomonas</taxon>
    </lineage>
</organism>
<name>A0ABX9XN54_9PSED</name>
<protein>
    <submittedName>
        <fullName evidence="1">Uncharacterized protein</fullName>
    </submittedName>
</protein>
<evidence type="ECO:0000313" key="1">
    <source>
        <dbReference type="EMBL" id="ROZ88449.1"/>
    </source>
</evidence>
<gene>
    <name evidence="1" type="ORF">EF096_01795</name>
</gene>